<dbReference type="EMBL" id="LN890568">
    <property type="protein sequence ID" value="CUS23638.1"/>
    <property type="molecule type" value="Genomic_DNA"/>
</dbReference>
<evidence type="ECO:0000256" key="3">
    <source>
        <dbReference type="ARBA" id="ARBA00022989"/>
    </source>
</evidence>
<evidence type="ECO:0000256" key="6">
    <source>
        <dbReference type="SAM" id="Phobius"/>
    </source>
</evidence>
<dbReference type="Pfam" id="PF03547">
    <property type="entry name" value="Mem_trans"/>
    <property type="match status" value="1"/>
</dbReference>
<keyword evidence="8" id="KW-1185">Reference proteome</keyword>
<feature type="transmembrane region" description="Helical" evidence="6">
    <location>
        <begin position="42"/>
        <end position="60"/>
    </location>
</feature>
<feature type="transmembrane region" description="Helical" evidence="6">
    <location>
        <begin position="523"/>
        <end position="544"/>
    </location>
</feature>
<feature type="transmembrane region" description="Helical" evidence="6">
    <location>
        <begin position="12"/>
        <end position="30"/>
    </location>
</feature>
<keyword evidence="4 6" id="KW-0472">Membrane</keyword>
<reference evidence="8" key="1">
    <citation type="submission" date="2015-10" db="EMBL/GenBank/DDBJ databases">
        <authorList>
            <person name="Devillers H."/>
        </authorList>
    </citation>
    <scope>NUCLEOTIDE SEQUENCE [LARGE SCALE GENOMIC DNA]</scope>
</reference>
<feature type="compositionally biased region" description="Polar residues" evidence="5">
    <location>
        <begin position="238"/>
        <end position="251"/>
    </location>
</feature>
<evidence type="ECO:0000256" key="2">
    <source>
        <dbReference type="ARBA" id="ARBA00022692"/>
    </source>
</evidence>
<sequence>MSLTLGQAIWASVKPIIKIYLIMGCGFLLARLNILTVEATRAISDIVLTLLLPCLSFNKIVGNIEDQDIKQVGIICLSSVLIFATGWFFAYVIRMFLPVPKQWRGGILAGGMFPNISDLPIAYLQTMDQGLIFTQEQGNKGVANVIIFLAMFLICVFNLGGFRLIEKDFEYHDKESAYVSDDYEMADAHKAEGSRSSSDIAPDGPRATPTPTYRSGTRDQTSLNSLTPEDSAADSDPSVDTNQPVALTNGVQRRRSSRRDSLTGSVRALELREMPSQDITDLVREYSNVDQFGRRRSSTTQSHIGSGRNASLVRRIQTSDLTRMVTSDAAVTGKDVKESGSSLPPWIYKLVPTPYIVFFLKNCLRPCSVAVILSLIIAFIPWVKALFVTSEHTPHIKQAPDNQPALSFFMDFTSYIGAASVPFGLLLLGATLGRLKLKKLYPGFWKSAVLLVFLKLCIMPIFGVLWCDRIVKAGWATWEDDSMLLFVIAIDWALPSMTTAIYFTASYTPPDAAETIQLDCVSFFLMLQYPLMVISLPFLVTYFLKVQMKV</sequence>
<dbReference type="PANTHER" id="PTHR31274:SF3">
    <property type="entry name" value="PROTEIN ECM3"/>
    <property type="match status" value="1"/>
</dbReference>
<dbReference type="InterPro" id="IPR040254">
    <property type="entry name" value="Ecm3-like"/>
</dbReference>
<feature type="compositionally biased region" description="Polar residues" evidence="5">
    <location>
        <begin position="209"/>
        <end position="228"/>
    </location>
</feature>
<dbReference type="Proteomes" id="UP000236544">
    <property type="component" value="Unassembled WGS sequence"/>
</dbReference>
<keyword evidence="2 6" id="KW-0812">Transmembrane</keyword>
<feature type="transmembrane region" description="Helical" evidence="6">
    <location>
        <begin position="412"/>
        <end position="432"/>
    </location>
</feature>
<name>A0A0N7MLZ1_9SACH</name>
<protein>
    <submittedName>
        <fullName evidence="7">LAQU0S11e00892g1_1</fullName>
    </submittedName>
</protein>
<dbReference type="GO" id="GO:0055085">
    <property type="term" value="P:transmembrane transport"/>
    <property type="evidence" value="ECO:0007669"/>
    <property type="project" value="InterPro"/>
</dbReference>
<evidence type="ECO:0000256" key="5">
    <source>
        <dbReference type="SAM" id="MobiDB-lite"/>
    </source>
</evidence>
<comment type="subcellular location">
    <subcellularLocation>
        <location evidence="1">Membrane</location>
        <topology evidence="1">Multi-pass membrane protein</topology>
    </subcellularLocation>
</comment>
<feature type="transmembrane region" description="Helical" evidence="6">
    <location>
        <begin position="363"/>
        <end position="383"/>
    </location>
</feature>
<evidence type="ECO:0000313" key="7">
    <source>
        <dbReference type="EMBL" id="CUS23638.1"/>
    </source>
</evidence>
<feature type="transmembrane region" description="Helical" evidence="6">
    <location>
        <begin position="105"/>
        <end position="125"/>
    </location>
</feature>
<feature type="region of interest" description="Disordered" evidence="5">
    <location>
        <begin position="189"/>
        <end position="263"/>
    </location>
</feature>
<feature type="transmembrane region" description="Helical" evidence="6">
    <location>
        <begin position="444"/>
        <end position="463"/>
    </location>
</feature>
<evidence type="ECO:0000313" key="8">
    <source>
        <dbReference type="Proteomes" id="UP000236544"/>
    </source>
</evidence>
<dbReference type="OrthoDB" id="435607at2759"/>
<dbReference type="GO" id="GO:0016020">
    <property type="term" value="C:membrane"/>
    <property type="evidence" value="ECO:0007669"/>
    <property type="project" value="UniProtKB-SubCell"/>
</dbReference>
<evidence type="ECO:0000256" key="1">
    <source>
        <dbReference type="ARBA" id="ARBA00004141"/>
    </source>
</evidence>
<feature type="transmembrane region" description="Helical" evidence="6">
    <location>
        <begin position="72"/>
        <end position="93"/>
    </location>
</feature>
<dbReference type="PANTHER" id="PTHR31274">
    <property type="entry name" value="PROTEIN ECM3"/>
    <property type="match status" value="1"/>
</dbReference>
<feature type="transmembrane region" description="Helical" evidence="6">
    <location>
        <begin position="145"/>
        <end position="165"/>
    </location>
</feature>
<evidence type="ECO:0000256" key="4">
    <source>
        <dbReference type="ARBA" id="ARBA00023136"/>
    </source>
</evidence>
<keyword evidence="3 6" id="KW-1133">Transmembrane helix</keyword>
<dbReference type="InterPro" id="IPR004776">
    <property type="entry name" value="Mem_transp_PIN-like"/>
</dbReference>
<dbReference type="AlphaFoldDB" id="A0A0N7MLZ1"/>
<accession>A0A0N7MLZ1</accession>
<proteinExistence type="predicted"/>
<gene>
    <name evidence="7" type="ORF">LAQU0_S11e00892g</name>
</gene>
<feature type="transmembrane region" description="Helical" evidence="6">
    <location>
        <begin position="483"/>
        <end position="503"/>
    </location>
</feature>
<organism evidence="7 8">
    <name type="scientific">Lachancea quebecensis</name>
    <dbReference type="NCBI Taxonomy" id="1654605"/>
    <lineage>
        <taxon>Eukaryota</taxon>
        <taxon>Fungi</taxon>
        <taxon>Dikarya</taxon>
        <taxon>Ascomycota</taxon>
        <taxon>Saccharomycotina</taxon>
        <taxon>Saccharomycetes</taxon>
        <taxon>Saccharomycetales</taxon>
        <taxon>Saccharomycetaceae</taxon>
        <taxon>Lachancea</taxon>
    </lineage>
</organism>